<dbReference type="InterPro" id="IPR012338">
    <property type="entry name" value="Beta-lactam/transpept-like"/>
</dbReference>
<proteinExistence type="predicted"/>
<evidence type="ECO:0000259" key="1">
    <source>
        <dbReference type="Pfam" id="PF00768"/>
    </source>
</evidence>
<dbReference type="AlphaFoldDB" id="A0AAW6T8R2"/>
<dbReference type="GO" id="GO:0006508">
    <property type="term" value="P:proteolysis"/>
    <property type="evidence" value="ECO:0007669"/>
    <property type="project" value="InterPro"/>
</dbReference>
<dbReference type="Proteomes" id="UP001321506">
    <property type="component" value="Unassembled WGS sequence"/>
</dbReference>
<comment type="caution">
    <text evidence="2">The sequence shown here is derived from an EMBL/GenBank/DDBJ whole genome shotgun (WGS) entry which is preliminary data.</text>
</comment>
<keyword evidence="2" id="KW-0121">Carboxypeptidase</keyword>
<name>A0AAW6T8R2_9MICO</name>
<accession>A0AAW6T8R2</accession>
<gene>
    <name evidence="2" type="ORF">QF206_04180</name>
</gene>
<keyword evidence="3" id="KW-1185">Reference proteome</keyword>
<keyword evidence="2" id="KW-0645">Protease</keyword>
<evidence type="ECO:0000313" key="3">
    <source>
        <dbReference type="Proteomes" id="UP001321506"/>
    </source>
</evidence>
<keyword evidence="2" id="KW-0378">Hydrolase</keyword>
<dbReference type="GO" id="GO:0009002">
    <property type="term" value="F:serine-type D-Ala-D-Ala carboxypeptidase activity"/>
    <property type="evidence" value="ECO:0007669"/>
    <property type="project" value="InterPro"/>
</dbReference>
<organism evidence="2 3">
    <name type="scientific">Ruicaihuangia caeni</name>
    <dbReference type="NCBI Taxonomy" id="3042517"/>
    <lineage>
        <taxon>Bacteria</taxon>
        <taxon>Bacillati</taxon>
        <taxon>Actinomycetota</taxon>
        <taxon>Actinomycetes</taxon>
        <taxon>Micrococcales</taxon>
        <taxon>Microbacteriaceae</taxon>
        <taxon>Ruicaihuangia</taxon>
    </lineage>
</organism>
<sequence length="427" mass="43752">MPLTRRQIYFRRRLAVFGTLAVLLGVGAYVPATLMAPLPEAAATLAPYSVESGPAAQVALPEWGASAIGAEGFGDRAAVAPEGAGVPTDADPVGLLASAGSAEALPIASIAKVVTALVVLDAHPLEAGEPGPVIATTAADLDHYHKQLAWNGSVRPVAPGLAFTQHELLELLLVVSANNYAETLVTWAFGSEAAYVDAAGAWLSANGLTGITIVDCTGLDPANRASAAHLLPLAELAMQHPVIAEIVGIAQGGMHDIGPYENTNPVLGDPGVIGVKTGTLMDFGHNLLFAADIPVGEHSVRVHGVVLGAPGRQALSDAVRNALASAGSGFQELSLTQAGQAFGTYSTAWDERTRLTAAADASIVAWSNTPVSVLVSSTPLSSAEAGARVGVATFVVGGETVEVPLVLDEALSEPDPWWRLTNPAELF</sequence>
<feature type="domain" description="Peptidase S11 D-alanyl-D-alanine carboxypeptidase A N-terminal" evidence="1">
    <location>
        <begin position="94"/>
        <end position="310"/>
    </location>
</feature>
<dbReference type="InterPro" id="IPR001967">
    <property type="entry name" value="Peptidase_S11_N"/>
</dbReference>
<evidence type="ECO:0000313" key="2">
    <source>
        <dbReference type="EMBL" id="MDI2098163.1"/>
    </source>
</evidence>
<dbReference type="Gene3D" id="3.40.710.10">
    <property type="entry name" value="DD-peptidase/beta-lactamase superfamily"/>
    <property type="match status" value="1"/>
</dbReference>
<dbReference type="EMBL" id="JASATX010000001">
    <property type="protein sequence ID" value="MDI2098163.1"/>
    <property type="molecule type" value="Genomic_DNA"/>
</dbReference>
<dbReference type="RefSeq" id="WP_281487920.1">
    <property type="nucleotide sequence ID" value="NZ_JASATX010000001.1"/>
</dbReference>
<dbReference type="SUPFAM" id="SSF56601">
    <property type="entry name" value="beta-lactamase/transpeptidase-like"/>
    <property type="match status" value="1"/>
</dbReference>
<protein>
    <submittedName>
        <fullName evidence="2">D-alanyl-D-alanine carboxypeptidase</fullName>
    </submittedName>
</protein>
<dbReference type="Pfam" id="PF00768">
    <property type="entry name" value="Peptidase_S11"/>
    <property type="match status" value="1"/>
</dbReference>
<reference evidence="2 3" key="1">
    <citation type="submission" date="2023-04" db="EMBL/GenBank/DDBJ databases">
        <title>Klugiella caeni sp. nov. isolated from the sludge of biochemical tank.</title>
        <authorList>
            <person name="Geng K."/>
        </authorList>
    </citation>
    <scope>NUCLEOTIDE SEQUENCE [LARGE SCALE GENOMIC DNA]</scope>
    <source>
        <strain evidence="2 3">YN-L-19</strain>
    </source>
</reference>